<dbReference type="AlphaFoldDB" id="A0A1Q8QNK7"/>
<reference evidence="3 4" key="1">
    <citation type="submission" date="2016-09" db="EMBL/GenBank/DDBJ databases">
        <title>Complete genome of Desulfosporosinus sp. OL.</title>
        <authorList>
            <person name="Mardanov A."/>
            <person name="Beletsky A."/>
            <person name="Panova A."/>
            <person name="Karnachuk O."/>
            <person name="Ravin N."/>
        </authorList>
    </citation>
    <scope>NUCLEOTIDE SEQUENCE [LARGE SCALE GENOMIC DNA]</scope>
    <source>
        <strain evidence="3 4">OL</strain>
    </source>
</reference>
<dbReference type="InterPro" id="IPR036890">
    <property type="entry name" value="HATPase_C_sf"/>
</dbReference>
<dbReference type="CDD" id="cd16936">
    <property type="entry name" value="HATPase_RsbW-like"/>
    <property type="match status" value="1"/>
</dbReference>
<dbReference type="Proteomes" id="UP000186102">
    <property type="component" value="Unassembled WGS sequence"/>
</dbReference>
<accession>A0A1Q8QNK7</accession>
<evidence type="ECO:0000313" key="4">
    <source>
        <dbReference type="Proteomes" id="UP000186102"/>
    </source>
</evidence>
<dbReference type="SUPFAM" id="SSF55874">
    <property type="entry name" value="ATPase domain of HSP90 chaperone/DNA topoisomerase II/histidine kinase"/>
    <property type="match status" value="1"/>
</dbReference>
<dbReference type="Pfam" id="PF07228">
    <property type="entry name" value="SpoIIE"/>
    <property type="match status" value="1"/>
</dbReference>
<keyword evidence="4" id="KW-1185">Reference proteome</keyword>
<dbReference type="GO" id="GO:0016791">
    <property type="term" value="F:phosphatase activity"/>
    <property type="evidence" value="ECO:0007669"/>
    <property type="project" value="TreeGrafter"/>
</dbReference>
<sequence length="367" mass="41235">MKTSSGRERQTQIELLLAARVQQDSLPHPFVGDKVRVSTIFEPYSIVSGDLFNYKWFEGQNKLCGYIIDVCGHGVATAMQTSTFKMMLDNVLLTGEKIEEGTLEIINQKIMQYLYEGSFVALLYFEFDLQASVLKLISAGITLFLAAKSHECSLVPISGCYLGLIDDPDIEMVTIPLKAGEIYCMMSDGASDLIELHGISKQGSFTEYMNWLAKLAECPERKDDFSVVCIEILQENKETTVLDIQNDGDLGRAHAIISEFLERNVPIHALTLEVAINEAMNNGLYSSWRVHVKIRRMGAKLIIRVKDDGPGFNVIAVNAQLKKDRHEEEYDELLEAEGGRGILLMRMFCDKVIYNAKGNEVFLIKKI</sequence>
<evidence type="ECO:0000313" key="3">
    <source>
        <dbReference type="EMBL" id="OLN28900.1"/>
    </source>
</evidence>
<protein>
    <submittedName>
        <fullName evidence="3">Serine phosphatase RsbU, regulator of sigma subunit</fullName>
    </submittedName>
</protein>
<dbReference type="Pfam" id="PF13581">
    <property type="entry name" value="HATPase_c_2"/>
    <property type="match status" value="1"/>
</dbReference>
<dbReference type="InterPro" id="IPR036457">
    <property type="entry name" value="PPM-type-like_dom_sf"/>
</dbReference>
<name>A0A1Q8QNK7_9FIRM</name>
<dbReference type="Gene3D" id="3.30.565.10">
    <property type="entry name" value="Histidine kinase-like ATPase, C-terminal domain"/>
    <property type="match status" value="1"/>
</dbReference>
<proteinExistence type="predicted"/>
<dbReference type="PANTHER" id="PTHR43156">
    <property type="entry name" value="STAGE II SPORULATION PROTEIN E-RELATED"/>
    <property type="match status" value="1"/>
</dbReference>
<dbReference type="OrthoDB" id="1795357at2"/>
<dbReference type="EMBL" id="MLBF01000038">
    <property type="protein sequence ID" value="OLN28900.1"/>
    <property type="molecule type" value="Genomic_DNA"/>
</dbReference>
<gene>
    <name evidence="3" type="ORF">DSOL_3843</name>
</gene>
<dbReference type="InterPro" id="IPR001932">
    <property type="entry name" value="PPM-type_phosphatase-like_dom"/>
</dbReference>
<feature type="domain" description="PPM-type phosphatase" evidence="2">
    <location>
        <begin position="32"/>
        <end position="232"/>
    </location>
</feature>
<evidence type="ECO:0000256" key="1">
    <source>
        <dbReference type="ARBA" id="ARBA00022801"/>
    </source>
</evidence>
<dbReference type="SMART" id="SM00331">
    <property type="entry name" value="PP2C_SIG"/>
    <property type="match status" value="1"/>
</dbReference>
<dbReference type="PANTHER" id="PTHR43156:SF2">
    <property type="entry name" value="STAGE II SPORULATION PROTEIN E"/>
    <property type="match status" value="1"/>
</dbReference>
<dbReference type="Gene3D" id="3.60.40.10">
    <property type="entry name" value="PPM-type phosphatase domain"/>
    <property type="match status" value="1"/>
</dbReference>
<dbReference type="InterPro" id="IPR052016">
    <property type="entry name" value="Bact_Sigma-Reg"/>
</dbReference>
<dbReference type="InterPro" id="IPR003594">
    <property type="entry name" value="HATPase_dom"/>
</dbReference>
<organism evidence="3 4">
    <name type="scientific">Desulfosporosinus metallidurans</name>
    <dbReference type="NCBI Taxonomy" id="1888891"/>
    <lineage>
        <taxon>Bacteria</taxon>
        <taxon>Bacillati</taxon>
        <taxon>Bacillota</taxon>
        <taxon>Clostridia</taxon>
        <taxon>Eubacteriales</taxon>
        <taxon>Desulfitobacteriaceae</taxon>
        <taxon>Desulfosporosinus</taxon>
    </lineage>
</organism>
<comment type="caution">
    <text evidence="3">The sequence shown here is derived from an EMBL/GenBank/DDBJ whole genome shotgun (WGS) entry which is preliminary data.</text>
</comment>
<evidence type="ECO:0000259" key="2">
    <source>
        <dbReference type="SMART" id="SM00331"/>
    </source>
</evidence>
<dbReference type="STRING" id="1888891.DSOL_3843"/>
<keyword evidence="1" id="KW-0378">Hydrolase</keyword>